<evidence type="ECO:0000313" key="1">
    <source>
        <dbReference type="EMBL" id="KAH7844401.1"/>
    </source>
</evidence>
<dbReference type="Proteomes" id="UP000828048">
    <property type="component" value="Chromosome 1"/>
</dbReference>
<comment type="caution">
    <text evidence="1">The sequence shown here is derived from an EMBL/GenBank/DDBJ whole genome shotgun (WGS) entry which is preliminary data.</text>
</comment>
<proteinExistence type="predicted"/>
<sequence>MILIHTKKRKEKKRRIHILLNNLVYVQFNAKLINNKKRRKEKKRDVLLANEATHAQGWIVERGDDGIDPISGLSYELIGEAMGADEYLEPRRSGRNVGVRELHEDDFVSEDDADDDEEVDEDFECEDDEGLVMEGYGEEEEMEE</sequence>
<name>A0ACB7XTL0_9ERIC</name>
<evidence type="ECO:0000313" key="2">
    <source>
        <dbReference type="Proteomes" id="UP000828048"/>
    </source>
</evidence>
<reference evidence="1 2" key="1">
    <citation type="journal article" date="2021" name="Hortic Res">
        <title>High-quality reference genome and annotation aids understanding of berry development for evergreen blueberry (Vaccinium darrowii).</title>
        <authorList>
            <person name="Yu J."/>
            <person name="Hulse-Kemp A.M."/>
            <person name="Babiker E."/>
            <person name="Staton M."/>
        </authorList>
    </citation>
    <scope>NUCLEOTIDE SEQUENCE [LARGE SCALE GENOMIC DNA]</scope>
    <source>
        <strain evidence="2">cv. NJ 8807/NJ 8810</strain>
        <tissue evidence="1">Young leaf</tissue>
    </source>
</reference>
<organism evidence="1 2">
    <name type="scientific">Vaccinium darrowii</name>
    <dbReference type="NCBI Taxonomy" id="229202"/>
    <lineage>
        <taxon>Eukaryota</taxon>
        <taxon>Viridiplantae</taxon>
        <taxon>Streptophyta</taxon>
        <taxon>Embryophyta</taxon>
        <taxon>Tracheophyta</taxon>
        <taxon>Spermatophyta</taxon>
        <taxon>Magnoliopsida</taxon>
        <taxon>eudicotyledons</taxon>
        <taxon>Gunneridae</taxon>
        <taxon>Pentapetalae</taxon>
        <taxon>asterids</taxon>
        <taxon>Ericales</taxon>
        <taxon>Ericaceae</taxon>
        <taxon>Vaccinioideae</taxon>
        <taxon>Vaccinieae</taxon>
        <taxon>Vaccinium</taxon>
    </lineage>
</organism>
<protein>
    <submittedName>
        <fullName evidence="1">Uncharacterized protein</fullName>
    </submittedName>
</protein>
<dbReference type="EMBL" id="CM037151">
    <property type="protein sequence ID" value="KAH7844401.1"/>
    <property type="molecule type" value="Genomic_DNA"/>
</dbReference>
<keyword evidence="2" id="KW-1185">Reference proteome</keyword>
<accession>A0ACB7XTL0</accession>
<gene>
    <name evidence="1" type="ORF">Vadar_027555</name>
</gene>